<reference evidence="3" key="1">
    <citation type="submission" date="2023-01" db="EMBL/GenBank/DDBJ databases">
        <title>Metagenome sequencing of chrysophaentin producing Chrysophaeum taylorii.</title>
        <authorList>
            <person name="Davison J."/>
            <person name="Bewley C."/>
        </authorList>
    </citation>
    <scope>NUCLEOTIDE SEQUENCE</scope>
    <source>
        <strain evidence="3">NIES-1699</strain>
    </source>
</reference>
<feature type="domain" description="PUB" evidence="2">
    <location>
        <begin position="17"/>
        <end position="85"/>
    </location>
</feature>
<dbReference type="CDD" id="cd09212">
    <property type="entry name" value="PUB"/>
    <property type="match status" value="1"/>
</dbReference>
<gene>
    <name evidence="3" type="ORF">CTAYLR_010399</name>
</gene>
<protein>
    <recommendedName>
        <fullName evidence="2">PUB domain-containing protein</fullName>
    </recommendedName>
</protein>
<feature type="compositionally biased region" description="Low complexity" evidence="1">
    <location>
        <begin position="150"/>
        <end position="160"/>
    </location>
</feature>
<dbReference type="AlphaFoldDB" id="A0AAD7XN11"/>
<proteinExistence type="predicted"/>
<comment type="caution">
    <text evidence="3">The sequence shown here is derived from an EMBL/GenBank/DDBJ whole genome shotgun (WGS) entry which is preliminary data.</text>
</comment>
<dbReference type="Proteomes" id="UP001230188">
    <property type="component" value="Unassembled WGS sequence"/>
</dbReference>
<feature type="compositionally biased region" description="Basic and acidic residues" evidence="1">
    <location>
        <begin position="101"/>
        <end position="148"/>
    </location>
</feature>
<name>A0AAD7XN11_9STRA</name>
<dbReference type="SUPFAM" id="SSF143503">
    <property type="entry name" value="PUG domain-like"/>
    <property type="match status" value="1"/>
</dbReference>
<evidence type="ECO:0000259" key="2">
    <source>
        <dbReference type="Pfam" id="PF09409"/>
    </source>
</evidence>
<dbReference type="Pfam" id="PF09409">
    <property type="entry name" value="PUB"/>
    <property type="match status" value="1"/>
</dbReference>
<evidence type="ECO:0000256" key="1">
    <source>
        <dbReference type="SAM" id="MobiDB-lite"/>
    </source>
</evidence>
<organism evidence="3 4">
    <name type="scientific">Chrysophaeum taylorii</name>
    <dbReference type="NCBI Taxonomy" id="2483200"/>
    <lineage>
        <taxon>Eukaryota</taxon>
        <taxon>Sar</taxon>
        <taxon>Stramenopiles</taxon>
        <taxon>Ochrophyta</taxon>
        <taxon>Pelagophyceae</taxon>
        <taxon>Pelagomonadales</taxon>
        <taxon>Pelagomonadaceae</taxon>
        <taxon>Chrysophaeum</taxon>
    </lineage>
</organism>
<sequence>MSDLVLRSSEAVPAAAAAGVLRTVVGNLASEPGNPKFRRIRLDGNAGTKLAAVPEAMALLHALGFAEEVTDAGRFLVAPEVDASAARVALATLERKLERGEEKLTLKQQARRDAERRRAAEQAEAKRQREETRKQIEFDKRNRKEDPNWKPAAAGVKGGKAIDTFRGKYGEDRGG</sequence>
<keyword evidence="4" id="KW-1185">Reference proteome</keyword>
<dbReference type="InterPro" id="IPR018997">
    <property type="entry name" value="PUB_domain"/>
</dbReference>
<dbReference type="Gene3D" id="1.20.58.2190">
    <property type="match status" value="1"/>
</dbReference>
<feature type="region of interest" description="Disordered" evidence="1">
    <location>
        <begin position="101"/>
        <end position="160"/>
    </location>
</feature>
<dbReference type="EMBL" id="JAQMWT010000180">
    <property type="protein sequence ID" value="KAJ8608209.1"/>
    <property type="molecule type" value="Genomic_DNA"/>
</dbReference>
<evidence type="ECO:0000313" key="3">
    <source>
        <dbReference type="EMBL" id="KAJ8608209.1"/>
    </source>
</evidence>
<dbReference type="InterPro" id="IPR036339">
    <property type="entry name" value="PUB-like_dom_sf"/>
</dbReference>
<evidence type="ECO:0000313" key="4">
    <source>
        <dbReference type="Proteomes" id="UP001230188"/>
    </source>
</evidence>
<accession>A0AAD7XN11</accession>